<protein>
    <submittedName>
        <fullName evidence="1">Stress response protein</fullName>
    </submittedName>
</protein>
<evidence type="ECO:0000313" key="1">
    <source>
        <dbReference type="EMBL" id="EMA40529.1"/>
    </source>
</evidence>
<dbReference type="eggNOG" id="arCOG02053">
    <property type="taxonomic scope" value="Archaea"/>
</dbReference>
<sequence>MNVLLGIDGTDRAFDALERTIARVRETGDDLTVAVVESDVTDPEAVERRIRTMLDDVDIDAGIEQVEGHAGGALVELAEAGGFDRLVLDGGERTPTGKIRLDPTTEFVLLNAETSVTLAR</sequence>
<accession>M0M7G4</accession>
<gene>
    <name evidence="1" type="ORF">C447_04497</name>
</gene>
<organism evidence="1 2">
    <name type="scientific">Halococcus hamelinensis 100A6</name>
    <dbReference type="NCBI Taxonomy" id="1132509"/>
    <lineage>
        <taxon>Archaea</taxon>
        <taxon>Methanobacteriati</taxon>
        <taxon>Methanobacteriota</taxon>
        <taxon>Stenosarchaea group</taxon>
        <taxon>Halobacteria</taxon>
        <taxon>Halobacteriales</taxon>
        <taxon>Halococcaceae</taxon>
        <taxon>Halococcus</taxon>
    </lineage>
</organism>
<dbReference type="SUPFAM" id="SSF52402">
    <property type="entry name" value="Adenine nucleotide alpha hydrolases-like"/>
    <property type="match status" value="1"/>
</dbReference>
<dbReference type="RefSeq" id="WP_007691327.1">
    <property type="nucleotide sequence ID" value="NZ_AJRK01000365.1"/>
</dbReference>
<dbReference type="OrthoDB" id="213488at2157"/>
<comment type="caution">
    <text evidence="1">The sequence shown here is derived from an EMBL/GenBank/DDBJ whole genome shotgun (WGS) entry which is preliminary data.</text>
</comment>
<dbReference type="AlphaFoldDB" id="M0M7G4"/>
<name>M0M7G4_9EURY</name>
<evidence type="ECO:0000313" key="2">
    <source>
        <dbReference type="Proteomes" id="UP000011566"/>
    </source>
</evidence>
<dbReference type="InterPro" id="IPR014729">
    <property type="entry name" value="Rossmann-like_a/b/a_fold"/>
</dbReference>
<dbReference type="CDD" id="cd00293">
    <property type="entry name" value="USP-like"/>
    <property type="match status" value="1"/>
</dbReference>
<dbReference type="PATRIC" id="fig|1132509.6.peg.1042"/>
<proteinExistence type="predicted"/>
<reference evidence="1 2" key="1">
    <citation type="journal article" date="2014" name="PLoS Genet.">
        <title>Phylogenetically driven sequencing of extremely halophilic archaea reveals strategies for static and dynamic osmo-response.</title>
        <authorList>
            <person name="Becker E.A."/>
            <person name="Seitzer P.M."/>
            <person name="Tritt A."/>
            <person name="Larsen D."/>
            <person name="Krusor M."/>
            <person name="Yao A.I."/>
            <person name="Wu D."/>
            <person name="Madern D."/>
            <person name="Eisen J.A."/>
            <person name="Darling A.E."/>
            <person name="Facciotti M.T."/>
        </authorList>
    </citation>
    <scope>NUCLEOTIDE SEQUENCE [LARGE SCALE GENOMIC DNA]</scope>
    <source>
        <strain evidence="1 2">100A6</strain>
    </source>
</reference>
<keyword evidence="2" id="KW-1185">Reference proteome</keyword>
<dbReference type="Gene3D" id="3.40.50.620">
    <property type="entry name" value="HUPs"/>
    <property type="match status" value="1"/>
</dbReference>
<dbReference type="EMBL" id="AOMB01000011">
    <property type="protein sequence ID" value="EMA40529.1"/>
    <property type="molecule type" value="Genomic_DNA"/>
</dbReference>
<dbReference type="Proteomes" id="UP000011566">
    <property type="component" value="Unassembled WGS sequence"/>
</dbReference>